<dbReference type="PANTHER" id="PTHR45918">
    <property type="entry name" value="ALPHA-1,3/1,6-MANNOSYLTRANSFERASE ALG2"/>
    <property type="match status" value="1"/>
</dbReference>
<keyword evidence="4" id="KW-1185">Reference proteome</keyword>
<name>A0ABV5WCS1_9BACI</name>
<dbReference type="InterPro" id="IPR027054">
    <property type="entry name" value="ALG2"/>
</dbReference>
<keyword evidence="3" id="KW-0328">Glycosyltransferase</keyword>
<keyword evidence="1 3" id="KW-0808">Transferase</keyword>
<dbReference type="Proteomes" id="UP001589609">
    <property type="component" value="Unassembled WGS sequence"/>
</dbReference>
<organism evidence="3 4">
    <name type="scientific">Ectobacillus funiculus</name>
    <dbReference type="NCBI Taxonomy" id="137993"/>
    <lineage>
        <taxon>Bacteria</taxon>
        <taxon>Bacillati</taxon>
        <taxon>Bacillota</taxon>
        <taxon>Bacilli</taxon>
        <taxon>Bacillales</taxon>
        <taxon>Bacillaceae</taxon>
        <taxon>Ectobacillus</taxon>
    </lineage>
</organism>
<sequence length="344" mass="39626">MNILIASTIVPFIEGGATFIVDWLHLKLKEYGYKSEVLKIPFYSHYQLMSDQMKALSLIKISDNVDKLITIRTPSYLLQHPNKVIWFIHHHRGAYDLWGTKYQDIPNNNEGLKIRQEIINADNKAFKEAKKIFTNSKVVSSRLEKFNNTKSEVLYPPLLNPEKFYSNQYGNYIFYPSRINHHKRQHLAIEAMKYTKSAVKLIIAGKSDTDSATALIMNTIKQNRVENKVTFLNRWISEEEKVKFIANSLACIYIPFDEDSYGYPTLEAFHARKSIITCNDSGGTLELVEDGHNGFISAPDPKQLAHYFDQLFYNKNLAGKLGNAGLEKIHSMDITWDNVIRRLV</sequence>
<dbReference type="InterPro" id="IPR001296">
    <property type="entry name" value="Glyco_trans_1"/>
</dbReference>
<evidence type="ECO:0000259" key="2">
    <source>
        <dbReference type="Pfam" id="PF00534"/>
    </source>
</evidence>
<accession>A0ABV5WCS1</accession>
<feature type="domain" description="Glycosyl transferase family 1" evidence="2">
    <location>
        <begin position="166"/>
        <end position="325"/>
    </location>
</feature>
<evidence type="ECO:0000313" key="3">
    <source>
        <dbReference type="EMBL" id="MFB9758263.1"/>
    </source>
</evidence>
<reference evidence="3 4" key="1">
    <citation type="submission" date="2024-09" db="EMBL/GenBank/DDBJ databases">
        <authorList>
            <person name="Sun Q."/>
            <person name="Mori K."/>
        </authorList>
    </citation>
    <scope>NUCLEOTIDE SEQUENCE [LARGE SCALE GENOMIC DNA]</scope>
    <source>
        <strain evidence="3 4">JCM 11201</strain>
    </source>
</reference>
<dbReference type="GO" id="GO:0016757">
    <property type="term" value="F:glycosyltransferase activity"/>
    <property type="evidence" value="ECO:0007669"/>
    <property type="project" value="UniProtKB-KW"/>
</dbReference>
<evidence type="ECO:0000256" key="1">
    <source>
        <dbReference type="ARBA" id="ARBA00022679"/>
    </source>
</evidence>
<proteinExistence type="predicted"/>
<dbReference type="SUPFAM" id="SSF53756">
    <property type="entry name" value="UDP-Glycosyltransferase/glycogen phosphorylase"/>
    <property type="match status" value="1"/>
</dbReference>
<evidence type="ECO:0000313" key="4">
    <source>
        <dbReference type="Proteomes" id="UP001589609"/>
    </source>
</evidence>
<dbReference type="CDD" id="cd03801">
    <property type="entry name" value="GT4_PimA-like"/>
    <property type="match status" value="1"/>
</dbReference>
<gene>
    <name evidence="3" type="ORF">ACFFMS_06965</name>
</gene>
<dbReference type="RefSeq" id="WP_379948530.1">
    <property type="nucleotide sequence ID" value="NZ_JBHMAF010000023.1"/>
</dbReference>
<dbReference type="EMBL" id="JBHMAF010000023">
    <property type="protein sequence ID" value="MFB9758263.1"/>
    <property type="molecule type" value="Genomic_DNA"/>
</dbReference>
<protein>
    <submittedName>
        <fullName evidence="3">Glycosyltransferase family 4 protein</fullName>
        <ecNumber evidence="3">2.4.-.-</ecNumber>
    </submittedName>
</protein>
<comment type="caution">
    <text evidence="3">The sequence shown here is derived from an EMBL/GenBank/DDBJ whole genome shotgun (WGS) entry which is preliminary data.</text>
</comment>
<dbReference type="Gene3D" id="3.40.50.2000">
    <property type="entry name" value="Glycogen Phosphorylase B"/>
    <property type="match status" value="1"/>
</dbReference>
<dbReference type="Pfam" id="PF00534">
    <property type="entry name" value="Glycos_transf_1"/>
    <property type="match status" value="1"/>
</dbReference>
<dbReference type="PANTHER" id="PTHR45918:SF1">
    <property type="entry name" value="ALPHA-1,3_1,6-MANNOSYLTRANSFERASE ALG2"/>
    <property type="match status" value="1"/>
</dbReference>
<dbReference type="EC" id="2.4.-.-" evidence="3"/>